<evidence type="ECO:0000256" key="1">
    <source>
        <dbReference type="ARBA" id="ARBA00010476"/>
    </source>
</evidence>
<dbReference type="Gene3D" id="1.10.287.110">
    <property type="entry name" value="DnaJ domain"/>
    <property type="match status" value="1"/>
</dbReference>
<dbReference type="SUPFAM" id="SSF47144">
    <property type="entry name" value="HSC20 (HSCB), C-terminal oligomerisation domain"/>
    <property type="match status" value="1"/>
</dbReference>
<dbReference type="InterPro" id="IPR036386">
    <property type="entry name" value="HscB_C_sf"/>
</dbReference>
<dbReference type="SMART" id="SM00271">
    <property type="entry name" value="DnaJ"/>
    <property type="match status" value="1"/>
</dbReference>
<dbReference type="GO" id="GO:0044571">
    <property type="term" value="P:[2Fe-2S] cluster assembly"/>
    <property type="evidence" value="ECO:0007669"/>
    <property type="project" value="InterPro"/>
</dbReference>
<accession>A0A6S6U8Y2</accession>
<dbReference type="AlphaFoldDB" id="A0A6S6U8Y2"/>
<dbReference type="GO" id="GO:0051087">
    <property type="term" value="F:protein-folding chaperone binding"/>
    <property type="evidence" value="ECO:0007669"/>
    <property type="project" value="InterPro"/>
</dbReference>
<evidence type="ECO:0000313" key="5">
    <source>
        <dbReference type="EMBL" id="CAA6826727.1"/>
    </source>
</evidence>
<comment type="function">
    <text evidence="3">Co-chaperone involved in the maturation of iron-sulfur cluster-containing proteins. Seems to help targeting proteins to be folded toward HscA.</text>
</comment>
<evidence type="ECO:0000259" key="4">
    <source>
        <dbReference type="PROSITE" id="PS50076"/>
    </source>
</evidence>
<dbReference type="GO" id="GO:0051259">
    <property type="term" value="P:protein complex oligomerization"/>
    <property type="evidence" value="ECO:0007669"/>
    <property type="project" value="InterPro"/>
</dbReference>
<dbReference type="Gene3D" id="1.20.1280.20">
    <property type="entry name" value="HscB, C-terminal domain"/>
    <property type="match status" value="1"/>
</dbReference>
<sequence length="120" mass="13994">MLQDLPANWFDLFSLPRQFEVDSKQLTQRFRELQSKYHPDRFAHGSDQERRMAVQITSLLNEAYNGLRHSRVRARYLLEQAGVAFNDDRETSSDPMFLMAQIEMREAIDDAESATEPLDA</sequence>
<proteinExistence type="inferred from homology"/>
<evidence type="ECO:0000256" key="3">
    <source>
        <dbReference type="ARBA" id="ARBA00025596"/>
    </source>
</evidence>
<dbReference type="Pfam" id="PF07743">
    <property type="entry name" value="HSCB_C"/>
    <property type="match status" value="1"/>
</dbReference>
<dbReference type="SUPFAM" id="SSF46565">
    <property type="entry name" value="Chaperone J-domain"/>
    <property type="match status" value="1"/>
</dbReference>
<protein>
    <submittedName>
        <fullName evidence="5">Co-chaperone protein HscB homolog</fullName>
    </submittedName>
</protein>
<keyword evidence="2" id="KW-0143">Chaperone</keyword>
<dbReference type="InterPro" id="IPR009073">
    <property type="entry name" value="HscB_oligo_C"/>
</dbReference>
<dbReference type="PANTHER" id="PTHR14021:SF15">
    <property type="entry name" value="IRON-SULFUR CLUSTER CO-CHAPERONE PROTEIN HSCB"/>
    <property type="match status" value="1"/>
</dbReference>
<dbReference type="CDD" id="cd06257">
    <property type="entry name" value="DnaJ"/>
    <property type="match status" value="1"/>
</dbReference>
<dbReference type="GO" id="GO:0001671">
    <property type="term" value="F:ATPase activator activity"/>
    <property type="evidence" value="ECO:0007669"/>
    <property type="project" value="InterPro"/>
</dbReference>
<organism evidence="5">
    <name type="scientific">uncultured Thiotrichaceae bacterium</name>
    <dbReference type="NCBI Taxonomy" id="298394"/>
    <lineage>
        <taxon>Bacteria</taxon>
        <taxon>Pseudomonadati</taxon>
        <taxon>Pseudomonadota</taxon>
        <taxon>Gammaproteobacteria</taxon>
        <taxon>Thiotrichales</taxon>
        <taxon>Thiotrichaceae</taxon>
        <taxon>environmental samples</taxon>
    </lineage>
</organism>
<dbReference type="NCBIfam" id="TIGR00714">
    <property type="entry name" value="hscB"/>
    <property type="match status" value="1"/>
</dbReference>
<dbReference type="EMBL" id="CACVAV010000430">
    <property type="protein sequence ID" value="CAA6826727.1"/>
    <property type="molecule type" value="Genomic_DNA"/>
</dbReference>
<gene>
    <name evidence="5" type="ORF">HELGO_WM65297</name>
</gene>
<comment type="similarity">
    <text evidence="1">Belongs to the HscB family.</text>
</comment>
<name>A0A6S6U8Y2_9GAMM</name>
<dbReference type="InterPro" id="IPR036869">
    <property type="entry name" value="J_dom_sf"/>
</dbReference>
<dbReference type="PROSITE" id="PS50076">
    <property type="entry name" value="DNAJ_2"/>
    <property type="match status" value="1"/>
</dbReference>
<dbReference type="PANTHER" id="PTHR14021">
    <property type="entry name" value="IRON-SULFUR CLUSTER CO-CHAPERONE PROTEIN HSCB"/>
    <property type="match status" value="1"/>
</dbReference>
<evidence type="ECO:0000256" key="2">
    <source>
        <dbReference type="ARBA" id="ARBA00023186"/>
    </source>
</evidence>
<reference evidence="5" key="1">
    <citation type="submission" date="2020-01" db="EMBL/GenBank/DDBJ databases">
        <authorList>
            <person name="Meier V. D."/>
            <person name="Meier V D."/>
        </authorList>
    </citation>
    <scope>NUCLEOTIDE SEQUENCE</scope>
    <source>
        <strain evidence="5">HLG_WM_MAG_08</strain>
    </source>
</reference>
<dbReference type="InterPro" id="IPR004640">
    <property type="entry name" value="HscB"/>
</dbReference>
<dbReference type="InterPro" id="IPR001623">
    <property type="entry name" value="DnaJ_domain"/>
</dbReference>
<feature type="domain" description="J" evidence="4">
    <location>
        <begin position="8"/>
        <end position="82"/>
    </location>
</feature>
<feature type="non-terminal residue" evidence="5">
    <location>
        <position position="120"/>
    </location>
</feature>